<evidence type="ECO:0000256" key="1">
    <source>
        <dbReference type="SAM" id="MobiDB-lite"/>
    </source>
</evidence>
<dbReference type="InterPro" id="IPR025745">
    <property type="entry name" value="Mrr-like_N_dom"/>
</dbReference>
<reference evidence="4 5" key="1">
    <citation type="submission" date="2016-10" db="EMBL/GenBank/DDBJ databases">
        <authorList>
            <person name="de Groot N.N."/>
        </authorList>
    </citation>
    <scope>NUCLEOTIDE SEQUENCE [LARGE SCALE GENOMIC DNA]</scope>
    <source>
        <strain evidence="4 5">DSM 44892</strain>
    </source>
</reference>
<dbReference type="Proteomes" id="UP000183263">
    <property type="component" value="Unassembled WGS sequence"/>
</dbReference>
<dbReference type="InterPro" id="IPR011856">
    <property type="entry name" value="tRNA_endonuc-like_dom_sf"/>
</dbReference>
<dbReference type="InterPro" id="IPR052906">
    <property type="entry name" value="Type_IV_Methyl-Rstrct_Enzyme"/>
</dbReference>
<proteinExistence type="predicted"/>
<name>A0A1G7ZIP4_9NOCA</name>
<keyword evidence="5" id="KW-1185">Reference proteome</keyword>
<dbReference type="Pfam" id="PF04471">
    <property type="entry name" value="Mrr_cat"/>
    <property type="match status" value="1"/>
</dbReference>
<evidence type="ECO:0000313" key="5">
    <source>
        <dbReference type="Proteomes" id="UP000183263"/>
    </source>
</evidence>
<dbReference type="SUPFAM" id="SSF52980">
    <property type="entry name" value="Restriction endonuclease-like"/>
    <property type="match status" value="1"/>
</dbReference>
<dbReference type="GO" id="GO:0003677">
    <property type="term" value="F:DNA binding"/>
    <property type="evidence" value="ECO:0007669"/>
    <property type="project" value="InterPro"/>
</dbReference>
<dbReference type="GO" id="GO:0009307">
    <property type="term" value="P:DNA restriction-modification system"/>
    <property type="evidence" value="ECO:0007669"/>
    <property type="project" value="InterPro"/>
</dbReference>
<feature type="domain" description="Restriction system protein Mrr-like N-terminal" evidence="3">
    <location>
        <begin position="27"/>
        <end position="113"/>
    </location>
</feature>
<evidence type="ECO:0000259" key="3">
    <source>
        <dbReference type="Pfam" id="PF14338"/>
    </source>
</evidence>
<dbReference type="InterPro" id="IPR011335">
    <property type="entry name" value="Restrct_endonuc-II-like"/>
</dbReference>
<dbReference type="PANTHER" id="PTHR30015:SF7">
    <property type="entry name" value="TYPE IV METHYL-DIRECTED RESTRICTION ENZYME ECOKMRR"/>
    <property type="match status" value="1"/>
</dbReference>
<evidence type="ECO:0000313" key="4">
    <source>
        <dbReference type="EMBL" id="SDH07960.1"/>
    </source>
</evidence>
<dbReference type="InterPro" id="IPR007560">
    <property type="entry name" value="Restrct_endonuc_IV_Mrr"/>
</dbReference>
<dbReference type="PANTHER" id="PTHR30015">
    <property type="entry name" value="MRR RESTRICTION SYSTEM PROTEIN"/>
    <property type="match status" value="1"/>
</dbReference>
<feature type="domain" description="Restriction endonuclease type IV Mrr" evidence="2">
    <location>
        <begin position="173"/>
        <end position="288"/>
    </location>
</feature>
<dbReference type="EMBL" id="FNDN01000001">
    <property type="protein sequence ID" value="SDH07960.1"/>
    <property type="molecule type" value="Genomic_DNA"/>
</dbReference>
<dbReference type="Gene3D" id="3.40.1350.10">
    <property type="match status" value="1"/>
</dbReference>
<protein>
    <submittedName>
        <fullName evidence="4">Restriction system protein</fullName>
    </submittedName>
</protein>
<feature type="region of interest" description="Disordered" evidence="1">
    <location>
        <begin position="122"/>
        <end position="160"/>
    </location>
</feature>
<evidence type="ECO:0000259" key="2">
    <source>
        <dbReference type="Pfam" id="PF04471"/>
    </source>
</evidence>
<gene>
    <name evidence="4" type="ORF">SAMN05444695_101108</name>
</gene>
<dbReference type="Pfam" id="PF14338">
    <property type="entry name" value="Mrr_N"/>
    <property type="match status" value="1"/>
</dbReference>
<organism evidence="4 5">
    <name type="scientific">Rhodococcus triatomae</name>
    <dbReference type="NCBI Taxonomy" id="300028"/>
    <lineage>
        <taxon>Bacteria</taxon>
        <taxon>Bacillati</taxon>
        <taxon>Actinomycetota</taxon>
        <taxon>Actinomycetes</taxon>
        <taxon>Mycobacteriales</taxon>
        <taxon>Nocardiaceae</taxon>
        <taxon>Rhodococcus</taxon>
    </lineage>
</organism>
<dbReference type="GO" id="GO:0015666">
    <property type="term" value="F:restriction endodeoxyribonuclease activity"/>
    <property type="evidence" value="ECO:0007669"/>
    <property type="project" value="TreeGrafter"/>
</dbReference>
<accession>A0A1G7ZIP4</accession>
<dbReference type="AlphaFoldDB" id="A0A1G7ZIP4"/>
<sequence length="318" mass="34750">MVQFGALAGRPTRSGMLVRMSALVPRYVDLLWPALQAAIALGGSASNDELDSAVIAREELSSQAQAVLHGDGPTTEIEYRLAWARTYLKGMGLLTNSRRGVWSVTAKGREVTEEQIRPLHAEFSAETRKRNAARKNAEAAARPESAGDSSHDEPDATLADNDNWKDQLLETVLAMSPDAFERLTQRLLREAGFSSASVTARTGSGDVEGLGLYQLALLSFPVYFQCRRNSGSVEARTVRDFRGAMSGRGEKGLLITTGTFTGDARAESRRDGAPPIDLIDGDRLCELLKEHALGVRTTTRVVEDVEVRPDYFRSLEPR</sequence>